<accession>A0ABD2NZY3</accession>
<evidence type="ECO:0000256" key="4">
    <source>
        <dbReference type="ARBA" id="ARBA00023125"/>
    </source>
</evidence>
<keyword evidence="8" id="KW-1185">Reference proteome</keyword>
<organism evidence="7 8">
    <name type="scientific">Cryptolaemus montrouzieri</name>
    <dbReference type="NCBI Taxonomy" id="559131"/>
    <lineage>
        <taxon>Eukaryota</taxon>
        <taxon>Metazoa</taxon>
        <taxon>Ecdysozoa</taxon>
        <taxon>Arthropoda</taxon>
        <taxon>Hexapoda</taxon>
        <taxon>Insecta</taxon>
        <taxon>Pterygota</taxon>
        <taxon>Neoptera</taxon>
        <taxon>Endopterygota</taxon>
        <taxon>Coleoptera</taxon>
        <taxon>Polyphaga</taxon>
        <taxon>Cucujiformia</taxon>
        <taxon>Coccinelloidea</taxon>
        <taxon>Coccinellidae</taxon>
        <taxon>Scymninae</taxon>
        <taxon>Scymnini</taxon>
        <taxon>Cryptolaemus</taxon>
    </lineage>
</organism>
<evidence type="ECO:0000313" key="7">
    <source>
        <dbReference type="EMBL" id="KAL3283947.1"/>
    </source>
</evidence>
<feature type="domain" description="THAP-type" evidence="6">
    <location>
        <begin position="1"/>
        <end position="88"/>
    </location>
</feature>
<dbReference type="InterPro" id="IPR026516">
    <property type="entry name" value="THAP1/10"/>
</dbReference>
<dbReference type="SUPFAM" id="SSF57716">
    <property type="entry name" value="Glucocorticoid receptor-like (DNA-binding domain)"/>
    <property type="match status" value="1"/>
</dbReference>
<reference evidence="7 8" key="1">
    <citation type="journal article" date="2021" name="BMC Biol.">
        <title>Horizontally acquired antibacterial genes associated with adaptive radiation of ladybird beetles.</title>
        <authorList>
            <person name="Li H.S."/>
            <person name="Tang X.F."/>
            <person name="Huang Y.H."/>
            <person name="Xu Z.Y."/>
            <person name="Chen M.L."/>
            <person name="Du X.Y."/>
            <person name="Qiu B.Y."/>
            <person name="Chen P.T."/>
            <person name="Zhang W."/>
            <person name="Slipinski A."/>
            <person name="Escalona H.E."/>
            <person name="Waterhouse R.M."/>
            <person name="Zwick A."/>
            <person name="Pang H."/>
        </authorList>
    </citation>
    <scope>NUCLEOTIDE SEQUENCE [LARGE SCALE GENOMIC DNA]</scope>
    <source>
        <strain evidence="7">SYSU2018</strain>
    </source>
</reference>
<dbReference type="AlphaFoldDB" id="A0ABD2NZY3"/>
<evidence type="ECO:0000259" key="6">
    <source>
        <dbReference type="PROSITE" id="PS50950"/>
    </source>
</evidence>
<proteinExistence type="predicted"/>
<comment type="caution">
    <text evidence="7">The sequence shown here is derived from an EMBL/GenBank/DDBJ whole genome shotgun (WGS) entry which is preliminary data.</text>
</comment>
<name>A0ABD2NZY3_9CUCU</name>
<dbReference type="PANTHER" id="PTHR46600">
    <property type="entry name" value="THAP DOMAIN-CONTAINING"/>
    <property type="match status" value="1"/>
</dbReference>
<keyword evidence="4 5" id="KW-0238">DNA-binding</keyword>
<dbReference type="PANTHER" id="PTHR46600:SF11">
    <property type="entry name" value="THAP DOMAIN-CONTAINING PROTEIN 10"/>
    <property type="match status" value="1"/>
</dbReference>
<keyword evidence="2 5" id="KW-0863">Zinc-finger</keyword>
<dbReference type="SMART" id="SM00692">
    <property type="entry name" value="DM3"/>
    <property type="match status" value="1"/>
</dbReference>
<evidence type="ECO:0000256" key="3">
    <source>
        <dbReference type="ARBA" id="ARBA00022833"/>
    </source>
</evidence>
<keyword evidence="3" id="KW-0862">Zinc</keyword>
<dbReference type="SMART" id="SM00980">
    <property type="entry name" value="THAP"/>
    <property type="match status" value="1"/>
</dbReference>
<dbReference type="InterPro" id="IPR006612">
    <property type="entry name" value="THAP_Znf"/>
</dbReference>
<keyword evidence="1" id="KW-0479">Metal-binding</keyword>
<protein>
    <recommendedName>
        <fullName evidence="6">THAP-type domain-containing protein</fullName>
    </recommendedName>
</protein>
<gene>
    <name evidence="7" type="ORF">HHI36_018115</name>
</gene>
<evidence type="ECO:0000313" key="8">
    <source>
        <dbReference type="Proteomes" id="UP001516400"/>
    </source>
</evidence>
<evidence type="ECO:0000256" key="5">
    <source>
        <dbReference type="PROSITE-ProRule" id="PRU00309"/>
    </source>
</evidence>
<evidence type="ECO:0000256" key="2">
    <source>
        <dbReference type="ARBA" id="ARBA00022771"/>
    </source>
</evidence>
<dbReference type="InterPro" id="IPR038441">
    <property type="entry name" value="THAP_Znf_sf"/>
</dbReference>
<dbReference type="Pfam" id="PF05485">
    <property type="entry name" value="THAP"/>
    <property type="match status" value="1"/>
</dbReference>
<dbReference type="Gene3D" id="6.20.210.20">
    <property type="entry name" value="THAP domain"/>
    <property type="match status" value="1"/>
</dbReference>
<sequence length="128" mass="14287">MPQCAIITCNNTHRRTKGGNVRYHRFPGDHNTRTRWLQVCGKTVPNCSTARVCSRHFSKECYERDVQHELLGLPSRCRLKKGAVPDTNLPLDFLKEEVLPGSAIDILLAVGLVPSQPVQKVSGGLPRE</sequence>
<evidence type="ECO:0000256" key="1">
    <source>
        <dbReference type="ARBA" id="ARBA00022723"/>
    </source>
</evidence>
<dbReference type="GO" id="GO:0003677">
    <property type="term" value="F:DNA binding"/>
    <property type="evidence" value="ECO:0007669"/>
    <property type="project" value="UniProtKB-UniRule"/>
</dbReference>
<dbReference type="GO" id="GO:0008270">
    <property type="term" value="F:zinc ion binding"/>
    <property type="evidence" value="ECO:0007669"/>
    <property type="project" value="UniProtKB-KW"/>
</dbReference>
<dbReference type="PROSITE" id="PS50950">
    <property type="entry name" value="ZF_THAP"/>
    <property type="match status" value="1"/>
</dbReference>
<dbReference type="Proteomes" id="UP001516400">
    <property type="component" value="Unassembled WGS sequence"/>
</dbReference>
<dbReference type="EMBL" id="JABFTP020000165">
    <property type="protein sequence ID" value="KAL3283947.1"/>
    <property type="molecule type" value="Genomic_DNA"/>
</dbReference>